<dbReference type="InterPro" id="IPR029475">
    <property type="entry name" value="DUF6807"/>
</dbReference>
<dbReference type="KEGG" id="alus:STSP2_02990"/>
<keyword evidence="3" id="KW-1185">Reference proteome</keyword>
<dbReference type="RefSeq" id="WP_169853245.1">
    <property type="nucleotide sequence ID" value="NZ_CP019791.1"/>
</dbReference>
<evidence type="ECO:0000256" key="1">
    <source>
        <dbReference type="SAM" id="SignalP"/>
    </source>
</evidence>
<proteinExistence type="predicted"/>
<feature type="chain" id="PRO_5013024779" description="Methane oxygenase PmoA" evidence="1">
    <location>
        <begin position="28"/>
        <end position="351"/>
    </location>
</feature>
<dbReference type="STRING" id="1936003.STSP2_02990"/>
<feature type="signal peptide" evidence="1">
    <location>
        <begin position="1"/>
        <end position="27"/>
    </location>
</feature>
<dbReference type="EMBL" id="CP019791">
    <property type="protein sequence ID" value="AQT69793.1"/>
    <property type="molecule type" value="Genomic_DNA"/>
</dbReference>
<protein>
    <recommendedName>
        <fullName evidence="4">Methane oxygenase PmoA</fullName>
    </recommendedName>
</protein>
<accession>A0A1U9NPE9</accession>
<dbReference type="AlphaFoldDB" id="A0A1U9NPE9"/>
<dbReference type="Proteomes" id="UP000189674">
    <property type="component" value="Chromosome"/>
</dbReference>
<evidence type="ECO:0008006" key="4">
    <source>
        <dbReference type="Google" id="ProtNLM"/>
    </source>
</evidence>
<evidence type="ECO:0000313" key="3">
    <source>
        <dbReference type="Proteomes" id="UP000189674"/>
    </source>
</evidence>
<keyword evidence="1" id="KW-0732">Signal</keyword>
<name>A0A1U9NPE9_9BACT</name>
<sequence length="351" mass="39777" precursor="true">MNIKRFTANRSLLLTCIIAAASSAASPAPRTSGTFAVQKNAETITLSHDSSNILTYHHATHPVPDHVDPLYRRSAFIHPLYSPTGRVLTRIQPPDHYHHYGIWNPWTKTRIAGRQVDFWNLGKGQGTVRFNRIESTTSDPNRCGFTVRHDHVQLKGPHAPRTAIDETWTVRASATTIHARKAWVVDLTSTLKNVLDVPITLDQYRYGGGLGFRATEQWQKDNTTVLTSKGKTRTDADGTRARWCSITGSFDDPQQTSGILFLSHPDNRRHPEPMRVWPENSVGGRGDMFFEFCPIRHKEWILEPGKEYTLKYRMIVYDGKIDTQTAEALWHNFAAPQNNVTQQQNSPRPSD</sequence>
<evidence type="ECO:0000313" key="2">
    <source>
        <dbReference type="EMBL" id="AQT69793.1"/>
    </source>
</evidence>
<reference evidence="3" key="1">
    <citation type="submission" date="2017-02" db="EMBL/GenBank/DDBJ databases">
        <title>Comparative genomics and description of representatives of a novel lineage of planctomycetes thriving in anoxic sediments.</title>
        <authorList>
            <person name="Spring S."/>
            <person name="Bunk B."/>
            <person name="Sproer C."/>
        </authorList>
    </citation>
    <scope>NUCLEOTIDE SEQUENCE [LARGE SCALE GENOMIC DNA]</scope>
    <source>
        <strain evidence="3">ST-NAGAB-D1</strain>
    </source>
</reference>
<organism evidence="2 3">
    <name type="scientific">Anaerohalosphaera lusitana</name>
    <dbReference type="NCBI Taxonomy" id="1936003"/>
    <lineage>
        <taxon>Bacteria</taxon>
        <taxon>Pseudomonadati</taxon>
        <taxon>Planctomycetota</taxon>
        <taxon>Phycisphaerae</taxon>
        <taxon>Sedimentisphaerales</taxon>
        <taxon>Anaerohalosphaeraceae</taxon>
        <taxon>Anaerohalosphaera</taxon>
    </lineage>
</organism>
<gene>
    <name evidence="2" type="ORF">STSP2_02990</name>
</gene>
<dbReference type="Pfam" id="PF14100">
    <property type="entry name" value="DUF6807"/>
    <property type="match status" value="1"/>
</dbReference>